<feature type="compositionally biased region" description="Acidic residues" evidence="1">
    <location>
        <begin position="265"/>
        <end position="282"/>
    </location>
</feature>
<evidence type="ECO:0000256" key="2">
    <source>
        <dbReference type="SAM" id="Phobius"/>
    </source>
</evidence>
<feature type="signal peptide" evidence="3">
    <location>
        <begin position="1"/>
        <end position="27"/>
    </location>
</feature>
<keyword evidence="2" id="KW-0812">Transmembrane</keyword>
<dbReference type="AlphaFoldDB" id="A0ABD2L0C5"/>
<keyword evidence="3" id="KW-0732">Signal</keyword>
<feature type="transmembrane region" description="Helical" evidence="2">
    <location>
        <begin position="218"/>
        <end position="242"/>
    </location>
</feature>
<keyword evidence="2" id="KW-0472">Membrane</keyword>
<sequence>MAIAWTSSSVLSPLLLFIFLLFNCCLCQPNVFSPNDFACAKKNAIFHDGLFTLTENNRLRIDPSKQKTNANGTQLDALLLNPIKERLVFSLIFIKGGENCKQFFMKHAERPSCCVFSDEMELHKHPYAKGECQAQKCTYVDMTCSVLPMDPVEGLKDSYHFKVSSWNTASGTDEMQQCDWIAFADGIRILQKKAGNDTKALEEKCWKKVADGSSAIRVALLVIGFLIILLVVVAMVVLLLYLRRRKWKLMEVFCCKKKKSKPMVEEESESASMEEEEEESEPEPSYPPMPAPPQKVPPPQNVEQPTDFSNSSAAQTGQSVAIQHGIEVPDSFRSVNEDED</sequence>
<gene>
    <name evidence="4" type="ORF">niasHT_015538</name>
</gene>
<comment type="caution">
    <text evidence="4">The sequence shown here is derived from an EMBL/GenBank/DDBJ whole genome shotgun (WGS) entry which is preliminary data.</text>
</comment>
<evidence type="ECO:0000313" key="4">
    <source>
        <dbReference type="EMBL" id="KAL3108616.1"/>
    </source>
</evidence>
<evidence type="ECO:0000256" key="1">
    <source>
        <dbReference type="SAM" id="MobiDB-lite"/>
    </source>
</evidence>
<evidence type="ECO:0000256" key="3">
    <source>
        <dbReference type="SAM" id="SignalP"/>
    </source>
</evidence>
<reference evidence="4 5" key="1">
    <citation type="submission" date="2024-10" db="EMBL/GenBank/DDBJ databases">
        <authorList>
            <person name="Kim D."/>
        </authorList>
    </citation>
    <scope>NUCLEOTIDE SEQUENCE [LARGE SCALE GENOMIC DNA]</scope>
    <source>
        <strain evidence="4">BH-2024</strain>
    </source>
</reference>
<evidence type="ECO:0000313" key="5">
    <source>
        <dbReference type="Proteomes" id="UP001620626"/>
    </source>
</evidence>
<feature type="compositionally biased region" description="Pro residues" evidence="1">
    <location>
        <begin position="284"/>
        <end position="300"/>
    </location>
</feature>
<accession>A0ABD2L0C5</accession>
<organism evidence="4 5">
    <name type="scientific">Heterodera trifolii</name>
    <dbReference type="NCBI Taxonomy" id="157864"/>
    <lineage>
        <taxon>Eukaryota</taxon>
        <taxon>Metazoa</taxon>
        <taxon>Ecdysozoa</taxon>
        <taxon>Nematoda</taxon>
        <taxon>Chromadorea</taxon>
        <taxon>Rhabditida</taxon>
        <taxon>Tylenchina</taxon>
        <taxon>Tylenchomorpha</taxon>
        <taxon>Tylenchoidea</taxon>
        <taxon>Heteroderidae</taxon>
        <taxon>Heteroderinae</taxon>
        <taxon>Heterodera</taxon>
    </lineage>
</organism>
<protein>
    <submittedName>
        <fullName evidence="4">Uncharacterized protein</fullName>
    </submittedName>
</protein>
<keyword evidence="2" id="KW-1133">Transmembrane helix</keyword>
<name>A0ABD2L0C5_9BILA</name>
<dbReference type="EMBL" id="JBICBT010000590">
    <property type="protein sequence ID" value="KAL3108616.1"/>
    <property type="molecule type" value="Genomic_DNA"/>
</dbReference>
<feature type="chain" id="PRO_5044799982" evidence="3">
    <location>
        <begin position="28"/>
        <end position="340"/>
    </location>
</feature>
<dbReference type="Proteomes" id="UP001620626">
    <property type="component" value="Unassembled WGS sequence"/>
</dbReference>
<proteinExistence type="predicted"/>
<feature type="region of interest" description="Disordered" evidence="1">
    <location>
        <begin position="264"/>
        <end position="340"/>
    </location>
</feature>
<feature type="compositionally biased region" description="Polar residues" evidence="1">
    <location>
        <begin position="306"/>
        <end position="321"/>
    </location>
</feature>
<keyword evidence="5" id="KW-1185">Reference proteome</keyword>